<name>A0A1F6GFY3_9PROT</name>
<comment type="caution">
    <text evidence="1">The sequence shown here is derived from an EMBL/GenBank/DDBJ whole genome shotgun (WGS) entry which is preliminary data.</text>
</comment>
<protein>
    <submittedName>
        <fullName evidence="1">Uncharacterized protein</fullName>
    </submittedName>
</protein>
<accession>A0A1F6GFY3</accession>
<dbReference type="STRING" id="1817772.A2527_02885"/>
<organism evidence="1 2">
    <name type="scientific">Candidatus Lambdaproteobacteria bacterium RIFOXYD2_FULL_50_16</name>
    <dbReference type="NCBI Taxonomy" id="1817772"/>
    <lineage>
        <taxon>Bacteria</taxon>
        <taxon>Pseudomonadati</taxon>
        <taxon>Pseudomonadota</taxon>
        <taxon>Candidatus Lambdaproteobacteria</taxon>
    </lineage>
</organism>
<gene>
    <name evidence="1" type="ORF">A2527_02885</name>
</gene>
<proteinExistence type="predicted"/>
<reference evidence="1 2" key="1">
    <citation type="journal article" date="2016" name="Nat. Commun.">
        <title>Thousands of microbial genomes shed light on interconnected biogeochemical processes in an aquifer system.</title>
        <authorList>
            <person name="Anantharaman K."/>
            <person name="Brown C.T."/>
            <person name="Hug L.A."/>
            <person name="Sharon I."/>
            <person name="Castelle C.J."/>
            <person name="Probst A.J."/>
            <person name="Thomas B.C."/>
            <person name="Singh A."/>
            <person name="Wilkins M.J."/>
            <person name="Karaoz U."/>
            <person name="Brodie E.L."/>
            <person name="Williams K.H."/>
            <person name="Hubbard S.S."/>
            <person name="Banfield J.F."/>
        </authorList>
    </citation>
    <scope>NUCLEOTIDE SEQUENCE [LARGE SCALE GENOMIC DNA]</scope>
</reference>
<evidence type="ECO:0000313" key="2">
    <source>
        <dbReference type="Proteomes" id="UP000178449"/>
    </source>
</evidence>
<sequence>MADQPISLDQFRKKKAEQEAEYKNRPWEGTLVWLFCPTCDLLEYTEIVAKKGRTHKCGTQVVERPVDLDLRAELTISLANLVRLEQLLTETGKTRLKKLLSRAMEKSLKQVKAVELTYIDRLHKAAGIGLTPYEGEMEDLAAKLPIAEKNPLGLWVSQFRYQPDHRFKTPKPT</sequence>
<dbReference type="Proteomes" id="UP000178449">
    <property type="component" value="Unassembled WGS sequence"/>
</dbReference>
<dbReference type="AlphaFoldDB" id="A0A1F6GFY3"/>
<dbReference type="EMBL" id="MFNE01000006">
    <property type="protein sequence ID" value="OGG97020.1"/>
    <property type="molecule type" value="Genomic_DNA"/>
</dbReference>
<evidence type="ECO:0000313" key="1">
    <source>
        <dbReference type="EMBL" id="OGG97020.1"/>
    </source>
</evidence>